<evidence type="ECO:0000256" key="2">
    <source>
        <dbReference type="ARBA" id="ARBA00022692"/>
    </source>
</evidence>
<evidence type="ECO:0000256" key="1">
    <source>
        <dbReference type="ARBA" id="ARBA00004141"/>
    </source>
</evidence>
<dbReference type="InterPro" id="IPR050927">
    <property type="entry name" value="TRPM"/>
</dbReference>
<dbReference type="AlphaFoldDB" id="A0A8R1TNA8"/>
<dbReference type="PANTHER" id="PTHR13800:SF44">
    <property type="entry name" value="TRANSIENT RECEPTOR POTENTIAL CHANNEL"/>
    <property type="match status" value="1"/>
</dbReference>
<dbReference type="Pfam" id="PF00520">
    <property type="entry name" value="Ion_trans"/>
    <property type="match status" value="1"/>
</dbReference>
<organism evidence="8 9">
    <name type="scientific">Onchocerca volvulus</name>
    <dbReference type="NCBI Taxonomy" id="6282"/>
    <lineage>
        <taxon>Eukaryota</taxon>
        <taxon>Metazoa</taxon>
        <taxon>Ecdysozoa</taxon>
        <taxon>Nematoda</taxon>
        <taxon>Chromadorea</taxon>
        <taxon>Rhabditida</taxon>
        <taxon>Spirurina</taxon>
        <taxon>Spiruromorpha</taxon>
        <taxon>Filarioidea</taxon>
        <taxon>Onchocercidae</taxon>
        <taxon>Onchocerca</taxon>
    </lineage>
</organism>
<feature type="domain" description="Ion transport" evidence="7">
    <location>
        <begin position="133"/>
        <end position="393"/>
    </location>
</feature>
<dbReference type="OMA" id="ESIENCY"/>
<feature type="transmembrane region" description="Helical" evidence="6">
    <location>
        <begin position="124"/>
        <end position="151"/>
    </location>
</feature>
<feature type="transmembrane region" description="Helical" evidence="6">
    <location>
        <begin position="197"/>
        <end position="219"/>
    </location>
</feature>
<keyword evidence="9" id="KW-1185">Reference proteome</keyword>
<accession>A0A8R1TNA8</accession>
<comment type="subcellular location">
    <subcellularLocation>
        <location evidence="1">Membrane</location>
        <topology evidence="1">Multi-pass membrane protein</topology>
    </subcellularLocation>
</comment>
<feature type="transmembrane region" description="Helical" evidence="6">
    <location>
        <begin position="272"/>
        <end position="292"/>
    </location>
</feature>
<feature type="compositionally biased region" description="Polar residues" evidence="5">
    <location>
        <begin position="580"/>
        <end position="598"/>
    </location>
</feature>
<dbReference type="InterPro" id="IPR005821">
    <property type="entry name" value="Ion_trans_dom"/>
</dbReference>
<keyword evidence="3 6" id="KW-1133">Transmembrane helix</keyword>
<keyword evidence="2 6" id="KW-0812">Transmembrane</keyword>
<evidence type="ECO:0000256" key="6">
    <source>
        <dbReference type="SAM" id="Phobius"/>
    </source>
</evidence>
<feature type="transmembrane region" description="Helical" evidence="6">
    <location>
        <begin position="157"/>
        <end position="176"/>
    </location>
</feature>
<evidence type="ECO:0000256" key="4">
    <source>
        <dbReference type="ARBA" id="ARBA00023136"/>
    </source>
</evidence>
<evidence type="ECO:0000259" key="7">
    <source>
        <dbReference type="Pfam" id="PF00520"/>
    </source>
</evidence>
<reference evidence="8" key="2">
    <citation type="submission" date="2022-06" db="UniProtKB">
        <authorList>
            <consortium name="EnsemblMetazoa"/>
        </authorList>
    </citation>
    <scope>IDENTIFICATION</scope>
</reference>
<evidence type="ECO:0000313" key="8">
    <source>
        <dbReference type="EnsemblMetazoa" id="OVOC1478.1"/>
    </source>
</evidence>
<feature type="compositionally biased region" description="Low complexity" evidence="5">
    <location>
        <begin position="567"/>
        <end position="579"/>
    </location>
</feature>
<feature type="transmembrane region" description="Helical" evidence="6">
    <location>
        <begin position="369"/>
        <end position="389"/>
    </location>
</feature>
<evidence type="ECO:0000256" key="3">
    <source>
        <dbReference type="ARBA" id="ARBA00022989"/>
    </source>
</evidence>
<evidence type="ECO:0000313" key="9">
    <source>
        <dbReference type="Proteomes" id="UP000024404"/>
    </source>
</evidence>
<dbReference type="GO" id="GO:0030001">
    <property type="term" value="P:metal ion transport"/>
    <property type="evidence" value="ECO:0007669"/>
    <property type="project" value="TreeGrafter"/>
</dbReference>
<feature type="region of interest" description="Disordered" evidence="5">
    <location>
        <begin position="713"/>
        <end position="734"/>
    </location>
</feature>
<dbReference type="EnsemblMetazoa" id="OVOC1478.1">
    <property type="protein sequence ID" value="OVOC1478.1"/>
    <property type="gene ID" value="WBGene00238287"/>
</dbReference>
<sequence>MLNLNITFSVFISGAVFNLPGSHDRSSSISSVQSRISEHQQAGIASRKTPPKQISTRERVAHRETCASLRNCVCGMMKGKNLQRKFDTSDHNNKAAPPLPSRTVTVVGQSVPHMRPIKFRRKLYEFYVAPITTFWAWAITFCVFLFCFAYTLLVKTLLRPTWLEWLVFAYVAAFGLEHLRKFVMSEPESLAQKIKYFFNNIWNLLTTLAVVTYLVGFGLRLDAKHEAIRAAGRVVLACNSMLWSIKLLDFVSVHPRMGPYITMAGKMIQNMLYIIVLLFVSMLAFGLARQSITYPDESWHWLLIRNIFYKPYFMLYGEVYAGEIDTCGDKAWDDHLAKGITINDLYNGTRFDETCPYGYWVPPVLMTGFLLIANILLMSMLLAIFNNIFEKTDRVSKEIWLFQRYRQVMEYESTPFLPPPFTPLYYLWMIFKCIKIKRSCTTNSKLTTRTNSKLFDFALKLFLNADQVEKIHDFEEECMADLAREKEYERNSSTEERIHRTADRTELILVRLNDLASKESILKTTVRDLDRRLEVIESRQHEMLDYMRQIVNAAPYFFPKASQPSSSSFPLSSLQPGSPANESSRGNSSGPADLTNLSKNEKLETESIENCYGNSSKEKDNSFSWGFSANPRKRTRTTTVTGCVEVHGGSQTESVGFVRFGSLLSLDPSVLNRGSDYPMLRKKSSCITDGVRRARRHEEYTSITDAIDLDESSQPDKSLFCESDLSESRNSHDVENDDLVDVDNMELPYSGTVTPTTTLRRAKESFLRHQNDIFKEYEEQVMVTDAGESAPANESDVGDEIPSGLSDMGEEPRTVLGDEELRDSNKL</sequence>
<dbReference type="GO" id="GO:0005261">
    <property type="term" value="F:monoatomic cation channel activity"/>
    <property type="evidence" value="ECO:0007669"/>
    <property type="project" value="TreeGrafter"/>
</dbReference>
<feature type="region of interest" description="Disordered" evidence="5">
    <location>
        <begin position="567"/>
        <end position="600"/>
    </location>
</feature>
<feature type="region of interest" description="Disordered" evidence="5">
    <location>
        <begin position="786"/>
        <end position="827"/>
    </location>
</feature>
<feature type="region of interest" description="Disordered" evidence="5">
    <location>
        <begin position="23"/>
        <end position="57"/>
    </location>
</feature>
<dbReference type="Proteomes" id="UP000024404">
    <property type="component" value="Unassembled WGS sequence"/>
</dbReference>
<keyword evidence="4 6" id="KW-0472">Membrane</keyword>
<dbReference type="PANTHER" id="PTHR13800">
    <property type="entry name" value="TRANSIENT RECEPTOR POTENTIAL CATION CHANNEL, SUBFAMILY M, MEMBER 6"/>
    <property type="match status" value="1"/>
</dbReference>
<dbReference type="GO" id="GO:0005886">
    <property type="term" value="C:plasma membrane"/>
    <property type="evidence" value="ECO:0007669"/>
    <property type="project" value="TreeGrafter"/>
</dbReference>
<dbReference type="EMBL" id="CMVM020000044">
    <property type="status" value="NOT_ANNOTATED_CDS"/>
    <property type="molecule type" value="Genomic_DNA"/>
</dbReference>
<reference evidence="9" key="1">
    <citation type="submission" date="2013-10" db="EMBL/GenBank/DDBJ databases">
        <title>Genome sequencing of Onchocerca volvulus.</title>
        <authorList>
            <person name="Cotton J."/>
            <person name="Tsai J."/>
            <person name="Stanley E."/>
            <person name="Tracey A."/>
            <person name="Holroyd N."/>
            <person name="Lustigman S."/>
            <person name="Berriman M."/>
        </authorList>
    </citation>
    <scope>NUCLEOTIDE SEQUENCE</scope>
</reference>
<name>A0A8R1TNA8_ONCVO</name>
<proteinExistence type="predicted"/>
<protein>
    <submittedName>
        <fullName evidence="8">Ion_trans domain-containing protein</fullName>
    </submittedName>
</protein>
<evidence type="ECO:0000256" key="5">
    <source>
        <dbReference type="SAM" id="MobiDB-lite"/>
    </source>
</evidence>